<feature type="compositionally biased region" description="Polar residues" evidence="6">
    <location>
        <begin position="778"/>
        <end position="803"/>
    </location>
</feature>
<keyword evidence="4" id="KW-0539">Nucleus</keyword>
<dbReference type="SUPFAM" id="SSF69125">
    <property type="entry name" value="Nuclear receptor coactivator interlocking domain"/>
    <property type="match status" value="1"/>
</dbReference>
<feature type="domain" description="Nuclear receptor coactivator CREB-bp-like interlocking" evidence="7">
    <location>
        <begin position="308"/>
        <end position="412"/>
    </location>
</feature>
<feature type="compositionally biased region" description="Pro residues" evidence="6">
    <location>
        <begin position="1010"/>
        <end position="1019"/>
    </location>
</feature>
<evidence type="ECO:0000256" key="1">
    <source>
        <dbReference type="ARBA" id="ARBA00022737"/>
    </source>
</evidence>
<feature type="compositionally biased region" description="Pro residues" evidence="6">
    <location>
        <begin position="134"/>
        <end position="146"/>
    </location>
</feature>
<dbReference type="Pfam" id="PF15236">
    <property type="entry name" value="CCDC66"/>
    <property type="match status" value="1"/>
</dbReference>
<dbReference type="Gene3D" id="1.10.1630.10">
    <property type="entry name" value="Nuclear receptor coactivator, CREB-bp-like, interlocking domain"/>
    <property type="match status" value="1"/>
</dbReference>
<sequence>MLRRRMASMQRVGQPNPGMPPGGKGLPSPGGNNGATGPATPTSAGTQPPTPQTPTQGNMPALPQQQGVGMGGMGTPGQPQQVQQQGVGAIPPQHHLHQFHSGGGMMSSPQQQMVTQHQQQTPNIQQFQQQHPGGLPPYNPRPPGASPPYQSLGKPGMGSATPPQQQQQPPNQGQGSMSLQGQQQGPPLAAVETALQIQRLAETQAQRRVPGGGMIPPHPHLQNNQPQMGLSPMGAQGMAPQSQGVGRTVLDPQQQGMLAGMQQGGPQSQLPPQVQQQISGGQLQPTSQQWGPGGPNMNPQQRTGLMGPMAPQQSAVAQQQQPVNPQQPQAGNRGLMQVINVSGGSTGAPGSIAGAAGSGNLPHGALQDLLRKLRSPSSALQQQQVLHILRSNPTLMAAFIRQRAARYQGGQGGPGGPGGPPPGGPGGVRFPGAAGGLPGMGGPGANQLANLDSQQQVSVNQPGQPGMSLAQGGVGGANMPTMAQLQQLQQRPMLPGNLQQLQMALQQQQQQQHSAPGRLQAEEYAESVSSVQTCFSHREQPAAIRSSLRLGEVTPMEEVFSVERKREQRRHWLEELDHQRKEVAERRRREKLLQNQTEDHERWAAHFDSLQKRPHIQTPVASAPPPGQLNGSVGGDWGPTSSLSLAWDATSSCGADSVVGASLNSTSGYPTRTNYLRTMTSLLDPAQIEERERRRLKQLEQQRAIEAQMEERRKQKEQEELKRRQEEEEEESRVALEREKLRKHYELEVLKKKQKEVVGQHPEQPEKDQRDSRRNETLESSGLQKISSSSVGSYKDTAVQTDETPPLVSEAVKAQTPDTVEHNHPPPPYQAAPPTNSRSRGVKSRKENICLPTKGDPYEAFARTERSCRDKKRPEWNTHRPSCRYVPASERYPVALQKNRQENRLRRQAELLALQEKTYMVRTEPLPPQHQESRLGLNTQQTNTSSTRKMETSSRGKNNPTTISSDQGRYSPVTAVQNQQDSTTPPVLEFIPYIRTDEVFHLDPLETADTPPPQAPSGAPPECSASPPAPSHGDPQLCPELLCNTHTHRQQEILRGLAQLRQGLLQKKKDLETDLNPLWNHRDELRVPSTAHPT</sequence>
<keyword evidence="2" id="KW-0805">Transcription regulation</keyword>
<dbReference type="GO" id="GO:0005929">
    <property type="term" value="C:cilium"/>
    <property type="evidence" value="ECO:0007669"/>
    <property type="project" value="TreeGrafter"/>
</dbReference>
<dbReference type="GO" id="GO:0060271">
    <property type="term" value="P:cilium assembly"/>
    <property type="evidence" value="ECO:0007669"/>
    <property type="project" value="TreeGrafter"/>
</dbReference>
<feature type="compositionally biased region" description="Low complexity" evidence="6">
    <location>
        <begin position="76"/>
        <end position="88"/>
    </location>
</feature>
<dbReference type="GO" id="GO:0004402">
    <property type="term" value="F:histone acetyltransferase activity"/>
    <property type="evidence" value="ECO:0007669"/>
    <property type="project" value="InterPro"/>
</dbReference>
<feature type="region of interest" description="Disordered" evidence="6">
    <location>
        <begin position="407"/>
        <end position="475"/>
    </location>
</feature>
<feature type="region of interest" description="Disordered" evidence="6">
    <location>
        <begin position="751"/>
        <end position="855"/>
    </location>
</feature>
<feature type="region of interest" description="Disordered" evidence="6">
    <location>
        <begin position="1004"/>
        <end position="1037"/>
    </location>
</feature>
<accession>A0A1A8KXK8</accession>
<reference evidence="9" key="1">
    <citation type="submission" date="2016-05" db="EMBL/GenBank/DDBJ databases">
        <authorList>
            <person name="Lavstsen T."/>
            <person name="Jespersen J.S."/>
        </authorList>
    </citation>
    <scope>NUCLEOTIDE SEQUENCE</scope>
    <source>
        <tissue evidence="9">Brain</tissue>
    </source>
</reference>
<dbReference type="InterPro" id="IPR014744">
    <property type="entry name" value="Nuc_rcpt_coact_CREBbp"/>
</dbReference>
<dbReference type="GO" id="GO:0003713">
    <property type="term" value="F:transcription coactivator activity"/>
    <property type="evidence" value="ECO:0007669"/>
    <property type="project" value="InterPro"/>
</dbReference>
<evidence type="ECO:0000259" key="8">
    <source>
        <dbReference type="Pfam" id="PF15236"/>
    </source>
</evidence>
<reference evidence="9" key="2">
    <citation type="submission" date="2016-06" db="EMBL/GenBank/DDBJ databases">
        <title>The genome of a short-lived fish provides insights into sex chromosome evolution and the genetic control of aging.</title>
        <authorList>
            <person name="Reichwald K."/>
            <person name="Felder M."/>
            <person name="Petzold A."/>
            <person name="Koch P."/>
            <person name="Groth M."/>
            <person name="Platzer M."/>
        </authorList>
    </citation>
    <scope>NUCLEOTIDE SEQUENCE</scope>
    <source>
        <tissue evidence="9">Brain</tissue>
    </source>
</reference>
<proteinExistence type="predicted"/>
<evidence type="ECO:0000256" key="3">
    <source>
        <dbReference type="ARBA" id="ARBA00023163"/>
    </source>
</evidence>
<dbReference type="CDD" id="cd20910">
    <property type="entry name" value="NCBD_CREBBP-p300_like"/>
    <property type="match status" value="1"/>
</dbReference>
<feature type="compositionally biased region" description="Polar residues" evidence="6">
    <location>
        <begin position="936"/>
        <end position="947"/>
    </location>
</feature>
<protein>
    <submittedName>
        <fullName evidence="9">Coiled-coil domain containing 66</fullName>
    </submittedName>
</protein>
<dbReference type="InterPro" id="IPR009110">
    <property type="entry name" value="Nuc_rcpt_coact"/>
</dbReference>
<dbReference type="EMBL" id="HAEE01017087">
    <property type="protein sequence ID" value="SBR37137.1"/>
    <property type="molecule type" value="Transcribed_RNA"/>
</dbReference>
<evidence type="ECO:0000256" key="6">
    <source>
        <dbReference type="SAM" id="MobiDB-lite"/>
    </source>
</evidence>
<feature type="region of interest" description="Disordered" evidence="6">
    <location>
        <begin position="926"/>
        <end position="970"/>
    </location>
</feature>
<feature type="compositionally biased region" description="Low complexity" evidence="6">
    <location>
        <begin position="26"/>
        <end position="67"/>
    </location>
</feature>
<feature type="coiled-coil region" evidence="5">
    <location>
        <begin position="689"/>
        <end position="738"/>
    </location>
</feature>
<feature type="compositionally biased region" description="Low complexity" evidence="6">
    <location>
        <begin position="162"/>
        <end position="188"/>
    </location>
</feature>
<keyword evidence="1" id="KW-0677">Repeat</keyword>
<dbReference type="Pfam" id="PF09030">
    <property type="entry name" value="Creb_binding"/>
    <property type="match status" value="1"/>
</dbReference>
<feature type="compositionally biased region" description="Gly residues" evidence="6">
    <location>
        <begin position="425"/>
        <end position="444"/>
    </location>
</feature>
<feature type="compositionally biased region" description="Polar residues" evidence="6">
    <location>
        <begin position="447"/>
        <end position="463"/>
    </location>
</feature>
<dbReference type="GO" id="GO:0000123">
    <property type="term" value="C:histone acetyltransferase complex"/>
    <property type="evidence" value="ECO:0007669"/>
    <property type="project" value="InterPro"/>
</dbReference>
<keyword evidence="5" id="KW-0175">Coiled coil</keyword>
<organism evidence="9">
    <name type="scientific">Nothobranchius kuhntae</name>
    <name type="common">Beira killifish</name>
    <dbReference type="NCBI Taxonomy" id="321403"/>
    <lineage>
        <taxon>Eukaryota</taxon>
        <taxon>Metazoa</taxon>
        <taxon>Chordata</taxon>
        <taxon>Craniata</taxon>
        <taxon>Vertebrata</taxon>
        <taxon>Euteleostomi</taxon>
        <taxon>Actinopterygii</taxon>
        <taxon>Neopterygii</taxon>
        <taxon>Teleostei</taxon>
        <taxon>Neoteleostei</taxon>
        <taxon>Acanthomorphata</taxon>
        <taxon>Ovalentaria</taxon>
        <taxon>Atherinomorphae</taxon>
        <taxon>Cyprinodontiformes</taxon>
        <taxon>Nothobranchiidae</taxon>
        <taxon>Nothobranchius</taxon>
    </lineage>
</organism>
<keyword evidence="3" id="KW-0804">Transcription</keyword>
<feature type="compositionally biased region" description="Basic and acidic residues" evidence="6">
    <location>
        <begin position="751"/>
        <end position="777"/>
    </location>
</feature>
<dbReference type="InterPro" id="IPR037073">
    <property type="entry name" value="Nuc_rcpt_coact_CREBbp_sf"/>
</dbReference>
<evidence type="ECO:0000256" key="5">
    <source>
        <dbReference type="SAM" id="Coils"/>
    </source>
</evidence>
<dbReference type="PANTHER" id="PTHR22736">
    <property type="entry name" value="COILED-COIL DOMAIN-CONTAINING PROTEIN 66"/>
    <property type="match status" value="1"/>
</dbReference>
<dbReference type="AlphaFoldDB" id="A0A1A8KXK8"/>
<evidence type="ECO:0000256" key="2">
    <source>
        <dbReference type="ARBA" id="ARBA00023015"/>
    </source>
</evidence>
<dbReference type="GO" id="GO:0005634">
    <property type="term" value="C:nucleus"/>
    <property type="evidence" value="ECO:0007669"/>
    <property type="project" value="InterPro"/>
</dbReference>
<dbReference type="GO" id="GO:0008017">
    <property type="term" value="F:microtubule binding"/>
    <property type="evidence" value="ECO:0007669"/>
    <property type="project" value="TreeGrafter"/>
</dbReference>
<feature type="compositionally biased region" description="Low complexity" evidence="6">
    <location>
        <begin position="110"/>
        <end position="133"/>
    </location>
</feature>
<name>A0A1A8KXK8_NOTKU</name>
<feature type="compositionally biased region" description="Polar residues" evidence="6">
    <location>
        <begin position="955"/>
        <end position="970"/>
    </location>
</feature>
<evidence type="ECO:0000259" key="7">
    <source>
        <dbReference type="Pfam" id="PF09030"/>
    </source>
</evidence>
<feature type="region of interest" description="Disordered" evidence="6">
    <location>
        <begin position="1"/>
        <end position="188"/>
    </location>
</feature>
<feature type="compositionally biased region" description="Low complexity" evidence="6">
    <location>
        <begin position="258"/>
        <end position="285"/>
    </location>
</feature>
<feature type="domain" description="CCDC66" evidence="8">
    <location>
        <begin position="657"/>
        <end position="758"/>
    </location>
</feature>
<dbReference type="GO" id="GO:0005874">
    <property type="term" value="C:microtubule"/>
    <property type="evidence" value="ECO:0007669"/>
    <property type="project" value="TreeGrafter"/>
</dbReference>
<feature type="region of interest" description="Disordered" evidence="6">
    <location>
        <begin position="258"/>
        <end position="302"/>
    </location>
</feature>
<evidence type="ECO:0000256" key="4">
    <source>
        <dbReference type="ARBA" id="ARBA00023242"/>
    </source>
</evidence>
<dbReference type="InterPro" id="IPR039183">
    <property type="entry name" value="CCD66"/>
</dbReference>
<evidence type="ECO:0000313" key="9">
    <source>
        <dbReference type="EMBL" id="SBR37137.1"/>
    </source>
</evidence>
<dbReference type="InterPro" id="IPR040467">
    <property type="entry name" value="CCDC66_dom"/>
</dbReference>
<dbReference type="PANTHER" id="PTHR22736:SF2">
    <property type="entry name" value="COILED-COIL DOMAIN-CONTAINING PROTEIN 66"/>
    <property type="match status" value="1"/>
</dbReference>
<gene>
    <name evidence="9" type="primary">CABZ01044608.1</name>
</gene>